<comment type="caution">
    <text evidence="1">The sequence shown here is derived from an EMBL/GenBank/DDBJ whole genome shotgun (WGS) entry which is preliminary data.</text>
</comment>
<evidence type="ECO:0000313" key="1">
    <source>
        <dbReference type="EMBL" id="EYC34910.1"/>
    </source>
</evidence>
<gene>
    <name evidence="1" type="primary">Acey_s1277.g3800</name>
    <name evidence="1" type="ORF">Y032_1277g3800</name>
</gene>
<sequence length="137" mass="15139">MGAIAWATSFSIRIDCRRYAPGDCPSIIVGVDSGDPSAASKSTRRDCAARAGVPSRTTKYGVFLTATQTLMGAMSSHQRHTLEKFLKGELKCNPLQIGDSIALLIKQRIWQDMRKKKLSPQMFEVMCELKLEDSGRT</sequence>
<accession>A0A016W5I0</accession>
<evidence type="ECO:0000313" key="2">
    <source>
        <dbReference type="Proteomes" id="UP000024635"/>
    </source>
</evidence>
<dbReference type="AlphaFoldDB" id="A0A016W5I0"/>
<dbReference type="EMBL" id="JARK01000876">
    <property type="protein sequence ID" value="EYC34910.1"/>
    <property type="molecule type" value="Genomic_DNA"/>
</dbReference>
<proteinExistence type="predicted"/>
<name>A0A016W5I0_9BILA</name>
<protein>
    <submittedName>
        <fullName evidence="1">Uncharacterized protein</fullName>
    </submittedName>
</protein>
<organism evidence="1 2">
    <name type="scientific">Ancylostoma ceylanicum</name>
    <dbReference type="NCBI Taxonomy" id="53326"/>
    <lineage>
        <taxon>Eukaryota</taxon>
        <taxon>Metazoa</taxon>
        <taxon>Ecdysozoa</taxon>
        <taxon>Nematoda</taxon>
        <taxon>Chromadorea</taxon>
        <taxon>Rhabditida</taxon>
        <taxon>Rhabditina</taxon>
        <taxon>Rhabditomorpha</taxon>
        <taxon>Strongyloidea</taxon>
        <taxon>Ancylostomatidae</taxon>
        <taxon>Ancylostomatinae</taxon>
        <taxon>Ancylostoma</taxon>
    </lineage>
</organism>
<reference evidence="2" key="1">
    <citation type="journal article" date="2015" name="Nat. Genet.">
        <title>The genome and transcriptome of the zoonotic hookworm Ancylostoma ceylanicum identify infection-specific gene families.</title>
        <authorList>
            <person name="Schwarz E.M."/>
            <person name="Hu Y."/>
            <person name="Antoshechkin I."/>
            <person name="Miller M.M."/>
            <person name="Sternberg P.W."/>
            <person name="Aroian R.V."/>
        </authorList>
    </citation>
    <scope>NUCLEOTIDE SEQUENCE</scope>
    <source>
        <strain evidence="2">HY135</strain>
    </source>
</reference>
<keyword evidence="2" id="KW-1185">Reference proteome</keyword>
<dbReference type="Proteomes" id="UP000024635">
    <property type="component" value="Unassembled WGS sequence"/>
</dbReference>